<name>A0A1R0H6C7_9FUNG</name>
<dbReference type="AlphaFoldDB" id="A0A1R0H6C7"/>
<dbReference type="STRING" id="133383.A0A1R0H6C7"/>
<dbReference type="OrthoDB" id="10598073at2759"/>
<comment type="caution">
    <text evidence="1">The sequence shown here is derived from an EMBL/GenBank/DDBJ whole genome shotgun (WGS) entry which is preliminary data.</text>
</comment>
<gene>
    <name evidence="1" type="ORF">AYI68_g1186</name>
</gene>
<dbReference type="Proteomes" id="UP000187455">
    <property type="component" value="Unassembled WGS sequence"/>
</dbReference>
<evidence type="ECO:0000313" key="2">
    <source>
        <dbReference type="Proteomes" id="UP000187455"/>
    </source>
</evidence>
<keyword evidence="2" id="KW-1185">Reference proteome</keyword>
<accession>A0A1R0H6C7</accession>
<protein>
    <submittedName>
        <fullName evidence="1">Uncharacterized protein</fullName>
    </submittedName>
</protein>
<reference evidence="1 2" key="1">
    <citation type="journal article" date="2016" name="Mol. Biol. Evol.">
        <title>Genome-Wide Survey of Gut Fungi (Harpellales) Reveals the First Horizontally Transferred Ubiquitin Gene from a Mosquito Host.</title>
        <authorList>
            <person name="Wang Y."/>
            <person name="White M.M."/>
            <person name="Kvist S."/>
            <person name="Moncalvo J.M."/>
        </authorList>
    </citation>
    <scope>NUCLEOTIDE SEQUENCE [LARGE SCALE GENOMIC DNA]</scope>
    <source>
        <strain evidence="1 2">ALG-7-W6</strain>
    </source>
</reference>
<sequence length="145" mass="16132">MVTIQGDIREIELNSWNPRGEPVFFPTEQEVGSILLFFLGTQDHGAELIDVQMAVLEQSILLITLEPNITFGLKAAQGVNNHNASHPHVEICIMVSRSEDIFHITAPVTAINDGNSRPRKRKVSALYQKVLEVIGIEDQLSFLEA</sequence>
<evidence type="ECO:0000313" key="1">
    <source>
        <dbReference type="EMBL" id="OLY84651.1"/>
    </source>
</evidence>
<proteinExistence type="predicted"/>
<dbReference type="EMBL" id="LSSL01000422">
    <property type="protein sequence ID" value="OLY84651.1"/>
    <property type="molecule type" value="Genomic_DNA"/>
</dbReference>
<organism evidence="1 2">
    <name type="scientific">Smittium mucronatum</name>
    <dbReference type="NCBI Taxonomy" id="133383"/>
    <lineage>
        <taxon>Eukaryota</taxon>
        <taxon>Fungi</taxon>
        <taxon>Fungi incertae sedis</taxon>
        <taxon>Zoopagomycota</taxon>
        <taxon>Kickxellomycotina</taxon>
        <taxon>Harpellomycetes</taxon>
        <taxon>Harpellales</taxon>
        <taxon>Legeriomycetaceae</taxon>
        <taxon>Smittium</taxon>
    </lineage>
</organism>